<dbReference type="EC" id="1.1.1.102" evidence="9"/>
<dbReference type="SUPFAM" id="SSF51735">
    <property type="entry name" value="NAD(P)-binding Rossmann-fold domains"/>
    <property type="match status" value="1"/>
</dbReference>
<evidence type="ECO:0000256" key="10">
    <source>
        <dbReference type="ARBA" id="ARBA00044737"/>
    </source>
</evidence>
<evidence type="ECO:0000256" key="5">
    <source>
        <dbReference type="ARBA" id="ARBA00022857"/>
    </source>
</evidence>
<evidence type="ECO:0000313" key="13">
    <source>
        <dbReference type="EMBL" id="KAK0710325.1"/>
    </source>
</evidence>
<organism evidence="13 14">
    <name type="scientific">Lasiosphaeria miniovina</name>
    <dbReference type="NCBI Taxonomy" id="1954250"/>
    <lineage>
        <taxon>Eukaryota</taxon>
        <taxon>Fungi</taxon>
        <taxon>Dikarya</taxon>
        <taxon>Ascomycota</taxon>
        <taxon>Pezizomycotina</taxon>
        <taxon>Sordariomycetes</taxon>
        <taxon>Sordariomycetidae</taxon>
        <taxon>Sordariales</taxon>
        <taxon>Lasiosphaeriaceae</taxon>
        <taxon>Lasiosphaeria</taxon>
    </lineage>
</organism>
<keyword evidence="14" id="KW-1185">Reference proteome</keyword>
<dbReference type="InterPro" id="IPR002347">
    <property type="entry name" value="SDR_fam"/>
</dbReference>
<protein>
    <recommendedName>
        <fullName evidence="9">3-dehydrosphinganine reductase</fullName>
        <ecNumber evidence="9">1.1.1.102</ecNumber>
    </recommendedName>
</protein>
<dbReference type="RefSeq" id="XP_060293629.1">
    <property type="nucleotide sequence ID" value="XM_060438423.1"/>
</dbReference>
<dbReference type="PANTHER" id="PTHR43550">
    <property type="entry name" value="3-KETODIHYDROSPHINGOSINE REDUCTASE"/>
    <property type="match status" value="1"/>
</dbReference>
<comment type="subcellular location">
    <subcellularLocation>
        <location evidence="1">Endoplasmic reticulum</location>
    </subcellularLocation>
</comment>
<dbReference type="PRINTS" id="PR00081">
    <property type="entry name" value="GDHRDH"/>
</dbReference>
<proteinExistence type="predicted"/>
<comment type="function">
    <text evidence="10">Catalyzes the reduction of 3'-oxosphinganine (3-ketodihydrosphingosine/KDS) to sphinganine (dihydrosphingosine/DHS), the second step of de novo sphingolipid biosynthesis.</text>
</comment>
<keyword evidence="7" id="KW-0560">Oxidoreductase</keyword>
<keyword evidence="12" id="KW-0812">Transmembrane</keyword>
<evidence type="ECO:0000256" key="12">
    <source>
        <dbReference type="SAM" id="Phobius"/>
    </source>
</evidence>
<accession>A0AA40A6V9</accession>
<comment type="caution">
    <text evidence="13">The sequence shown here is derived from an EMBL/GenBank/DDBJ whole genome shotgun (WGS) entry which is preliminary data.</text>
</comment>
<keyword evidence="4" id="KW-0256">Endoplasmic reticulum</keyword>
<dbReference type="Proteomes" id="UP001172101">
    <property type="component" value="Unassembled WGS sequence"/>
</dbReference>
<keyword evidence="5" id="KW-0521">NADP</keyword>
<sequence>MGSFVSRNDFVVDGRTVLITGGSSGLGLSAARQLAGKGANVIIVARNLDRLEAAVDKIRQAARSPDAQRFHHVCADVTTADTCARVVADATAWNGGSPPDVVWCCSGSAHPSLFIDTPLDQFQAMMDSNYFSCVYMAHSVLNAWFRPASSSHDAGKQTEHPSALPARPPARHIVFTGSFVSFFSFAGFTPYCPSKAAIRSLSDSLSQEMNLYAAAYPQLPRVRIHTVFPATMPTQSLDDENKVKTDLTKALEEGDQILEPEECARRAIAGLERGEELVATSTIIRLVMTSVLGGSIRGGFLKGLVDTIVGWLVLVVMVFIRWDMDSKVSKWGRQYGATGMLPDQGASRQVLSPN</sequence>
<evidence type="ECO:0000256" key="9">
    <source>
        <dbReference type="ARBA" id="ARBA00026112"/>
    </source>
</evidence>
<evidence type="ECO:0000256" key="7">
    <source>
        <dbReference type="ARBA" id="ARBA00023002"/>
    </source>
</evidence>
<keyword evidence="12" id="KW-1133">Transmembrane helix</keyword>
<dbReference type="Pfam" id="PF00106">
    <property type="entry name" value="adh_short"/>
    <property type="match status" value="2"/>
</dbReference>
<dbReference type="AlphaFoldDB" id="A0AA40A6V9"/>
<evidence type="ECO:0000313" key="14">
    <source>
        <dbReference type="Proteomes" id="UP001172101"/>
    </source>
</evidence>
<dbReference type="GeneID" id="85321693"/>
<name>A0AA40A6V9_9PEZI</name>
<evidence type="ECO:0000256" key="4">
    <source>
        <dbReference type="ARBA" id="ARBA00022824"/>
    </source>
</evidence>
<comment type="catalytic activity">
    <reaction evidence="11">
        <text>sphinganine + NADP(+) = 3-oxosphinganine + NADPH + H(+)</text>
        <dbReference type="Rhea" id="RHEA:22640"/>
        <dbReference type="ChEBI" id="CHEBI:15378"/>
        <dbReference type="ChEBI" id="CHEBI:57783"/>
        <dbReference type="ChEBI" id="CHEBI:57817"/>
        <dbReference type="ChEBI" id="CHEBI:58299"/>
        <dbReference type="ChEBI" id="CHEBI:58349"/>
        <dbReference type="EC" id="1.1.1.102"/>
    </reaction>
    <physiologicalReaction direction="right-to-left" evidence="11">
        <dbReference type="Rhea" id="RHEA:22642"/>
    </physiologicalReaction>
</comment>
<keyword evidence="12" id="KW-0472">Membrane</keyword>
<evidence type="ECO:0000256" key="2">
    <source>
        <dbReference type="ARBA" id="ARBA00004760"/>
    </source>
</evidence>
<dbReference type="GO" id="GO:0030148">
    <property type="term" value="P:sphingolipid biosynthetic process"/>
    <property type="evidence" value="ECO:0007669"/>
    <property type="project" value="InterPro"/>
</dbReference>
<dbReference type="GO" id="GO:0047560">
    <property type="term" value="F:3-dehydrosphinganine reductase activity"/>
    <property type="evidence" value="ECO:0007669"/>
    <property type="project" value="UniProtKB-EC"/>
</dbReference>
<evidence type="ECO:0000256" key="8">
    <source>
        <dbReference type="ARBA" id="ARBA00023098"/>
    </source>
</evidence>
<gene>
    <name evidence="13" type="ORF">B0T26DRAFT_653097</name>
</gene>
<evidence type="ECO:0000256" key="1">
    <source>
        <dbReference type="ARBA" id="ARBA00004240"/>
    </source>
</evidence>
<dbReference type="PANTHER" id="PTHR43550:SF3">
    <property type="entry name" value="3-KETODIHYDROSPHINGOSINE REDUCTASE"/>
    <property type="match status" value="1"/>
</dbReference>
<dbReference type="CDD" id="cd08939">
    <property type="entry name" value="KDSR-like_SDR_c"/>
    <property type="match status" value="1"/>
</dbReference>
<dbReference type="GO" id="GO:0005789">
    <property type="term" value="C:endoplasmic reticulum membrane"/>
    <property type="evidence" value="ECO:0007669"/>
    <property type="project" value="TreeGrafter"/>
</dbReference>
<dbReference type="InterPro" id="IPR036291">
    <property type="entry name" value="NAD(P)-bd_dom_sf"/>
</dbReference>
<evidence type="ECO:0000256" key="6">
    <source>
        <dbReference type="ARBA" id="ARBA00022919"/>
    </source>
</evidence>
<comment type="pathway">
    <text evidence="3">Sphingolipid metabolism.</text>
</comment>
<evidence type="ECO:0000256" key="11">
    <source>
        <dbReference type="ARBA" id="ARBA00048930"/>
    </source>
</evidence>
<keyword evidence="8" id="KW-0443">Lipid metabolism</keyword>
<evidence type="ECO:0000256" key="3">
    <source>
        <dbReference type="ARBA" id="ARBA00004991"/>
    </source>
</evidence>
<dbReference type="EMBL" id="JAUIRO010000006">
    <property type="protein sequence ID" value="KAK0710325.1"/>
    <property type="molecule type" value="Genomic_DNA"/>
</dbReference>
<dbReference type="Gene3D" id="3.40.50.720">
    <property type="entry name" value="NAD(P)-binding Rossmann-like Domain"/>
    <property type="match status" value="1"/>
</dbReference>
<comment type="pathway">
    <text evidence="2">Lipid metabolism; sphingolipid metabolism.</text>
</comment>
<keyword evidence="6" id="KW-0746">Sphingolipid metabolism</keyword>
<feature type="transmembrane region" description="Helical" evidence="12">
    <location>
        <begin position="300"/>
        <end position="320"/>
    </location>
</feature>
<dbReference type="GO" id="GO:0006666">
    <property type="term" value="P:3-keto-sphinganine metabolic process"/>
    <property type="evidence" value="ECO:0007669"/>
    <property type="project" value="InterPro"/>
</dbReference>
<reference evidence="13" key="1">
    <citation type="submission" date="2023-06" db="EMBL/GenBank/DDBJ databases">
        <title>Genome-scale phylogeny and comparative genomics of the fungal order Sordariales.</title>
        <authorList>
            <consortium name="Lawrence Berkeley National Laboratory"/>
            <person name="Hensen N."/>
            <person name="Bonometti L."/>
            <person name="Westerberg I."/>
            <person name="Brannstrom I.O."/>
            <person name="Guillou S."/>
            <person name="Cros-Aarteil S."/>
            <person name="Calhoun S."/>
            <person name="Haridas S."/>
            <person name="Kuo A."/>
            <person name="Mondo S."/>
            <person name="Pangilinan J."/>
            <person name="Riley R."/>
            <person name="LaButti K."/>
            <person name="Andreopoulos B."/>
            <person name="Lipzen A."/>
            <person name="Chen C."/>
            <person name="Yanf M."/>
            <person name="Daum C."/>
            <person name="Ng V."/>
            <person name="Clum A."/>
            <person name="Steindorff A."/>
            <person name="Ohm R."/>
            <person name="Martin F."/>
            <person name="Silar P."/>
            <person name="Natvig D."/>
            <person name="Lalanne C."/>
            <person name="Gautier V."/>
            <person name="Ament-velasquez S.L."/>
            <person name="Kruys A."/>
            <person name="Hutchinson M.I."/>
            <person name="Powell A.J."/>
            <person name="Barry K."/>
            <person name="Miller A.N."/>
            <person name="Grigoriev I.V."/>
            <person name="Debuchy R."/>
            <person name="Gladieux P."/>
            <person name="Thoren M.H."/>
            <person name="Johannesson H."/>
        </authorList>
    </citation>
    <scope>NUCLEOTIDE SEQUENCE</scope>
    <source>
        <strain evidence="13">SMH2392-1A</strain>
    </source>
</reference>
<dbReference type="InterPro" id="IPR045022">
    <property type="entry name" value="KDSR-like"/>
</dbReference>